<feature type="binding site" evidence="7">
    <location>
        <position position="39"/>
    </location>
    <ligand>
        <name>ATP</name>
        <dbReference type="ChEBI" id="CHEBI:30616"/>
    </ligand>
</feature>
<accession>A0A1I7L516</accession>
<evidence type="ECO:0000256" key="4">
    <source>
        <dbReference type="ARBA" id="ARBA00022741"/>
    </source>
</evidence>
<dbReference type="InterPro" id="IPR011009">
    <property type="entry name" value="Kinase-like_dom_sf"/>
</dbReference>
<dbReference type="RefSeq" id="WP_093557710.1">
    <property type="nucleotide sequence ID" value="NZ_FPBO01000023.1"/>
</dbReference>
<proteinExistence type="predicted"/>
<dbReference type="STRING" id="1035707.SAMN05216552_102354"/>
<dbReference type="InterPro" id="IPR017441">
    <property type="entry name" value="Protein_kinase_ATP_BS"/>
</dbReference>
<dbReference type="PROSITE" id="PS00107">
    <property type="entry name" value="PROTEIN_KINASE_ATP"/>
    <property type="match status" value="1"/>
</dbReference>
<evidence type="ECO:0000256" key="3">
    <source>
        <dbReference type="ARBA" id="ARBA00022679"/>
    </source>
</evidence>
<dbReference type="PROSITE" id="PS50011">
    <property type="entry name" value="PROTEIN_KINASE_DOM"/>
    <property type="match status" value="1"/>
</dbReference>
<evidence type="ECO:0000256" key="1">
    <source>
        <dbReference type="ARBA" id="ARBA00012513"/>
    </source>
</evidence>
<dbReference type="CDD" id="cd14014">
    <property type="entry name" value="STKc_PknB_like"/>
    <property type="match status" value="1"/>
</dbReference>
<name>A0A1I7L516_9BURK</name>
<organism evidence="9 10">
    <name type="scientific">Pseudoduganella namucuonensis</name>
    <dbReference type="NCBI Taxonomy" id="1035707"/>
    <lineage>
        <taxon>Bacteria</taxon>
        <taxon>Pseudomonadati</taxon>
        <taxon>Pseudomonadota</taxon>
        <taxon>Betaproteobacteria</taxon>
        <taxon>Burkholderiales</taxon>
        <taxon>Oxalobacteraceae</taxon>
        <taxon>Telluria group</taxon>
        <taxon>Pseudoduganella</taxon>
    </lineage>
</organism>
<dbReference type="GO" id="GO:0005524">
    <property type="term" value="F:ATP binding"/>
    <property type="evidence" value="ECO:0007669"/>
    <property type="project" value="UniProtKB-UniRule"/>
</dbReference>
<dbReference type="Pfam" id="PF00069">
    <property type="entry name" value="Pkinase"/>
    <property type="match status" value="1"/>
</dbReference>
<keyword evidence="4 7" id="KW-0547">Nucleotide-binding</keyword>
<evidence type="ECO:0000256" key="7">
    <source>
        <dbReference type="PROSITE-ProRule" id="PRU10141"/>
    </source>
</evidence>
<keyword evidence="2 9" id="KW-0723">Serine/threonine-protein kinase</keyword>
<evidence type="ECO:0000313" key="9">
    <source>
        <dbReference type="EMBL" id="SFV04800.1"/>
    </source>
</evidence>
<evidence type="ECO:0000256" key="6">
    <source>
        <dbReference type="ARBA" id="ARBA00022840"/>
    </source>
</evidence>
<protein>
    <recommendedName>
        <fullName evidence="1">non-specific serine/threonine protein kinase</fullName>
        <ecNumber evidence="1">2.7.11.1</ecNumber>
    </recommendedName>
</protein>
<dbReference type="AlphaFoldDB" id="A0A1I7L516"/>
<dbReference type="Gene3D" id="3.30.200.20">
    <property type="entry name" value="Phosphorylase Kinase, domain 1"/>
    <property type="match status" value="1"/>
</dbReference>
<dbReference type="Proteomes" id="UP000199391">
    <property type="component" value="Unassembled WGS sequence"/>
</dbReference>
<gene>
    <name evidence="9" type="ORF">SAMN05216552_102354</name>
</gene>
<dbReference type="SMART" id="SM00220">
    <property type="entry name" value="S_TKc"/>
    <property type="match status" value="1"/>
</dbReference>
<dbReference type="PROSITE" id="PS00108">
    <property type="entry name" value="PROTEIN_KINASE_ST"/>
    <property type="match status" value="1"/>
</dbReference>
<evidence type="ECO:0000256" key="2">
    <source>
        <dbReference type="ARBA" id="ARBA00022527"/>
    </source>
</evidence>
<evidence type="ECO:0000259" key="8">
    <source>
        <dbReference type="PROSITE" id="PS50011"/>
    </source>
</evidence>
<dbReference type="EMBL" id="FPBO01000023">
    <property type="protein sequence ID" value="SFV04800.1"/>
    <property type="molecule type" value="Genomic_DNA"/>
</dbReference>
<dbReference type="EC" id="2.7.11.1" evidence="1"/>
<dbReference type="FunFam" id="1.10.510.10:FF:000021">
    <property type="entry name" value="Serine/threonine protein kinase"/>
    <property type="match status" value="1"/>
</dbReference>
<keyword evidence="6 7" id="KW-0067">ATP-binding</keyword>
<dbReference type="PANTHER" id="PTHR43289">
    <property type="entry name" value="MITOGEN-ACTIVATED PROTEIN KINASE KINASE KINASE 20-RELATED"/>
    <property type="match status" value="1"/>
</dbReference>
<dbReference type="InterPro" id="IPR008271">
    <property type="entry name" value="Ser/Thr_kinase_AS"/>
</dbReference>
<keyword evidence="10" id="KW-1185">Reference proteome</keyword>
<evidence type="ECO:0000256" key="5">
    <source>
        <dbReference type="ARBA" id="ARBA00022777"/>
    </source>
</evidence>
<dbReference type="InterPro" id="IPR000719">
    <property type="entry name" value="Prot_kinase_dom"/>
</dbReference>
<keyword evidence="3" id="KW-0808">Transferase</keyword>
<feature type="domain" description="Protein kinase" evidence="8">
    <location>
        <begin position="10"/>
        <end position="279"/>
    </location>
</feature>
<reference evidence="10" key="1">
    <citation type="submission" date="2016-10" db="EMBL/GenBank/DDBJ databases">
        <authorList>
            <person name="Varghese N."/>
            <person name="Submissions S."/>
        </authorList>
    </citation>
    <scope>NUCLEOTIDE SEQUENCE [LARGE SCALE GENOMIC DNA]</scope>
    <source>
        <strain evidence="10">CGMCC 1.11014</strain>
    </source>
</reference>
<keyword evidence="5 9" id="KW-0418">Kinase</keyword>
<dbReference type="OrthoDB" id="9791419at2"/>
<dbReference type="Gene3D" id="1.10.510.10">
    <property type="entry name" value="Transferase(Phosphotransferase) domain 1"/>
    <property type="match status" value="1"/>
</dbReference>
<evidence type="ECO:0000313" key="10">
    <source>
        <dbReference type="Proteomes" id="UP000199391"/>
    </source>
</evidence>
<dbReference type="PANTHER" id="PTHR43289:SF30">
    <property type="entry name" value="NON-SPECIFIC SERINE_THREONINE PROTEIN KINASE"/>
    <property type="match status" value="1"/>
</dbReference>
<dbReference type="GO" id="GO:0004674">
    <property type="term" value="F:protein serine/threonine kinase activity"/>
    <property type="evidence" value="ECO:0007669"/>
    <property type="project" value="UniProtKB-KW"/>
</dbReference>
<dbReference type="SUPFAM" id="SSF56112">
    <property type="entry name" value="Protein kinase-like (PK-like)"/>
    <property type="match status" value="1"/>
</dbReference>
<sequence length="330" mass="36513">MNELKQLGRYQLLRVLGRGAMGLVYEGVDPKLNRRVAIKVIQMSRIDDPALRAEYASRFITEAQAVARLNHPNIVTVYDFGEENGVAYLVMELIAGEELGSYFDDSQVFTLDFTLEDSVRMTCELLDAVDYAHQHGIIHRDIKPANVMLSGQLRVKLTDFGVARMQDVNANHTEAGTMVGTPSYMSPEQITGQAVGPRSDIFAVGIILYQFLTGEKPFKGQGLFAVQQQIVYGQPELPSSLSPLISPMFDRVVLRALAKRPEDRYPSARDFRDDLRRALNGETIGVNDTMPPQAREVNPFLPRNAALEASDPDATVITGINGVPGMRTGE</sequence>